<dbReference type="InterPro" id="IPR025297">
    <property type="entry name" value="DUF4159"/>
</dbReference>
<name>A0A1Q9A3X8_9HYPH</name>
<dbReference type="EMBL" id="MKIN01000022">
    <property type="protein sequence ID" value="OLP49305.1"/>
    <property type="molecule type" value="Genomic_DNA"/>
</dbReference>
<dbReference type="PANTHER" id="PTHR37464:SF1">
    <property type="entry name" value="BLL2463 PROTEIN"/>
    <property type="match status" value="1"/>
</dbReference>
<gene>
    <name evidence="6" type="ORF">BJF91_19825</name>
    <name evidence="5" type="ORF">GGQ71_000588</name>
</gene>
<feature type="transmembrane region" description="Helical" evidence="2">
    <location>
        <begin position="636"/>
        <end position="658"/>
    </location>
</feature>
<keyword evidence="2" id="KW-1133">Transmembrane helix</keyword>
<dbReference type="Gene3D" id="3.40.50.880">
    <property type="match status" value="1"/>
</dbReference>
<evidence type="ECO:0000259" key="3">
    <source>
        <dbReference type="Pfam" id="PF07584"/>
    </source>
</evidence>
<keyword evidence="2" id="KW-0812">Transmembrane</keyword>
<evidence type="ECO:0000313" key="6">
    <source>
        <dbReference type="EMBL" id="OLP49305.1"/>
    </source>
</evidence>
<dbReference type="SUPFAM" id="SSF52317">
    <property type="entry name" value="Class I glutamine amidotransferase-like"/>
    <property type="match status" value="1"/>
</dbReference>
<evidence type="ECO:0000259" key="4">
    <source>
        <dbReference type="Pfam" id="PF13709"/>
    </source>
</evidence>
<feature type="domain" description="DUF4159" evidence="4">
    <location>
        <begin position="712"/>
        <end position="930"/>
    </location>
</feature>
<keyword evidence="2" id="KW-0472">Membrane</keyword>
<keyword evidence="7" id="KW-1185">Reference proteome</keyword>
<dbReference type="InterPro" id="IPR024163">
    <property type="entry name" value="Aerotolerance_reg_N"/>
</dbReference>
<feature type="transmembrane region" description="Helical" evidence="2">
    <location>
        <begin position="60"/>
        <end position="78"/>
    </location>
</feature>
<feature type="region of interest" description="Disordered" evidence="1">
    <location>
        <begin position="137"/>
        <end position="158"/>
    </location>
</feature>
<feature type="transmembrane region" description="Helical" evidence="2">
    <location>
        <begin position="6"/>
        <end position="27"/>
    </location>
</feature>
<reference evidence="5 8" key="2">
    <citation type="submission" date="2020-08" db="EMBL/GenBank/DDBJ databases">
        <title>Genomic Encyclopedia of Type Strains, Phase IV (KMG-IV): sequencing the most valuable type-strain genomes for metagenomic binning, comparative biology and taxonomic classification.</title>
        <authorList>
            <person name="Goeker M."/>
        </authorList>
    </citation>
    <scope>NUCLEOTIDE SEQUENCE [LARGE SCALE GENOMIC DNA]</scope>
    <source>
        <strain evidence="5 8">DSM 100021</strain>
    </source>
</reference>
<feature type="domain" description="Aerotolerance regulator N-terminal" evidence="3">
    <location>
        <begin position="6"/>
        <end position="80"/>
    </location>
</feature>
<reference evidence="6 7" key="1">
    <citation type="submission" date="2016-09" db="EMBL/GenBank/DDBJ databases">
        <title>Rhizobium oryziradicis sp. nov., isolated from the root of rice.</title>
        <authorList>
            <person name="Zhao J."/>
            <person name="Zhang X."/>
        </authorList>
    </citation>
    <scope>NUCLEOTIDE SEQUENCE [LARGE SCALE GENOMIC DNA]</scope>
    <source>
        <strain evidence="6 7">14971</strain>
    </source>
</reference>
<evidence type="ECO:0000256" key="1">
    <source>
        <dbReference type="SAM" id="MobiDB-lite"/>
    </source>
</evidence>
<dbReference type="InterPro" id="IPR011933">
    <property type="entry name" value="Double_TM_dom"/>
</dbReference>
<dbReference type="Proteomes" id="UP000544107">
    <property type="component" value="Unassembled WGS sequence"/>
</dbReference>
<dbReference type="RefSeq" id="WP_075615094.1">
    <property type="nucleotide sequence ID" value="NZ_JACIED010000001.1"/>
</dbReference>
<dbReference type="PANTHER" id="PTHR37464">
    <property type="entry name" value="BLL2463 PROTEIN"/>
    <property type="match status" value="1"/>
</dbReference>
<dbReference type="InterPro" id="IPR029062">
    <property type="entry name" value="Class_I_gatase-like"/>
</dbReference>
<evidence type="ECO:0000313" key="5">
    <source>
        <dbReference type="EMBL" id="MBB4006352.1"/>
    </source>
</evidence>
<proteinExistence type="predicted"/>
<dbReference type="AlphaFoldDB" id="A0A1Q9A3X8"/>
<dbReference type="EMBL" id="JACIED010000001">
    <property type="protein sequence ID" value="MBB4006352.1"/>
    <property type="molecule type" value="Genomic_DNA"/>
</dbReference>
<dbReference type="Proteomes" id="UP000185598">
    <property type="component" value="Unassembled WGS sequence"/>
</dbReference>
<dbReference type="NCBIfam" id="TIGR02226">
    <property type="entry name" value="two_anch"/>
    <property type="match status" value="1"/>
</dbReference>
<evidence type="ECO:0000256" key="2">
    <source>
        <dbReference type="SAM" id="Phobius"/>
    </source>
</evidence>
<comment type="caution">
    <text evidence="6">The sequence shown here is derived from an EMBL/GenBank/DDBJ whole genome shotgun (WGS) entry which is preliminary data.</text>
</comment>
<dbReference type="STRING" id="887144.BJF91_19825"/>
<dbReference type="Pfam" id="PF13709">
    <property type="entry name" value="DUF4159"/>
    <property type="match status" value="1"/>
</dbReference>
<dbReference type="OrthoDB" id="9773014at2"/>
<dbReference type="Pfam" id="PF07584">
    <property type="entry name" value="BatA"/>
    <property type="match status" value="1"/>
</dbReference>
<dbReference type="Gene3D" id="3.40.50.12140">
    <property type="entry name" value="Domain of unknown function DUF4159"/>
    <property type="match status" value="1"/>
</dbReference>
<accession>A0A1Q9A3X8</accession>
<feature type="transmembrane region" description="Helical" evidence="2">
    <location>
        <begin position="670"/>
        <end position="688"/>
    </location>
</feature>
<dbReference type="CDD" id="cd03143">
    <property type="entry name" value="A4_beta-galactosidase_middle_domain"/>
    <property type="match status" value="1"/>
</dbReference>
<organism evidence="6 7">
    <name type="scientific">Allorhizobium taibaishanense</name>
    <dbReference type="NCBI Taxonomy" id="887144"/>
    <lineage>
        <taxon>Bacteria</taxon>
        <taxon>Pseudomonadati</taxon>
        <taxon>Pseudomonadota</taxon>
        <taxon>Alphaproteobacteria</taxon>
        <taxon>Hyphomicrobiales</taxon>
        <taxon>Rhizobiaceae</taxon>
        <taxon>Rhizobium/Agrobacterium group</taxon>
        <taxon>Allorhizobium</taxon>
    </lineage>
</organism>
<sequence>MGGFPLAFMSPALLGALVVLPAIWFLLKLTPPRPQTEVFPPLRILARVLKREETPARSPWWLTLLRMAMAVLVIFALAEPVLNPRGASVSGDGPLVLVIDNSWASVIDWQERLDTANGLIDEAESRNVPVSLVLTAEPSQDATPSSAAAAREKLSAAKPRPLVPDRGRALAALSAALKGTRPGTLAFLSDGMAAKPDEGLAASLSALAPGEIRLIADDSSDTLALTEATNNADQLIAKVTRLAAGGPQQVIVDAQDQQGRPIASGTATFAPGETVAKAEIAAPFELRNDFARLSLSGLASAGAVHLLDDGFRRRKVALISGDANDEFQPLLSPLYYIQRALQPYADLIKSNDKDLATAIPDLLQQNPSAVIMADIGRLPPEMQQQLQRFVQRGGTLIRFAGPRLAAAPGDDPLVPVTLRQGERALGGALSWSEPQPLAPFAPTSPFAGLDPPDGVLVKRQVLAEPTPDLASRTWASLADGTPLVTARDIGAGRIVLFHVSAEASWSNLPISGEFVEMLRRVVQMAHTAGATTAGAATGSNATAAAPSLPPYRLLTDRGALTAEAGNAKPLELGPKRPAAASFDNPPGLYGSEDGFTALNLLPSGAELKPLDLTGLTLPVVREPLAGATATPLKPSLLALALALFVIDSLVVLLMGGAFAGLGKLRTPKGAGTAVILAAMLGAALTTALPHPALADDSKPGDDILLQRLDTTHLAYVKTGEADVDRLSERGLAGLTEFLTYRTTLEPGAPVGVDIAKDELSIFPIIFWPISATAPMPSAEAISRIDAYMRAGGTVLFDTRDQLNSLGNGEAGVSANGERLRQILANIDIPPLEPVPKDHVINRSFYLLHTYPGRYAGSPLWVEARQEARASQNGLTSGGDGVTPIIITGNDFLSAWAVDDNGVPLLPTVPPDENQREISYRVGVNIMMYMLTGNYKADQVHVPALLERLGQ</sequence>
<evidence type="ECO:0000313" key="7">
    <source>
        <dbReference type="Proteomes" id="UP000185598"/>
    </source>
</evidence>
<evidence type="ECO:0000313" key="8">
    <source>
        <dbReference type="Proteomes" id="UP000544107"/>
    </source>
</evidence>
<protein>
    <submittedName>
        <fullName evidence="6">RNA-binding protein</fullName>
    </submittedName>
</protein>